<organism evidence="2 3">
    <name type="scientific">Pseudoduganella lurida</name>
    <dbReference type="NCBI Taxonomy" id="1036180"/>
    <lineage>
        <taxon>Bacteria</taxon>
        <taxon>Pseudomonadati</taxon>
        <taxon>Pseudomonadota</taxon>
        <taxon>Betaproteobacteria</taxon>
        <taxon>Burkholderiales</taxon>
        <taxon>Oxalobacteraceae</taxon>
        <taxon>Telluria group</taxon>
        <taxon>Pseudoduganella</taxon>
    </lineage>
</organism>
<keyword evidence="3" id="KW-1185">Reference proteome</keyword>
<dbReference type="Proteomes" id="UP000318431">
    <property type="component" value="Unassembled WGS sequence"/>
</dbReference>
<protein>
    <recommendedName>
        <fullName evidence="4">Tetratricopeptide repeat protein</fullName>
    </recommendedName>
</protein>
<evidence type="ECO:0008006" key="4">
    <source>
        <dbReference type="Google" id="ProtNLM"/>
    </source>
</evidence>
<feature type="transmembrane region" description="Helical" evidence="1">
    <location>
        <begin position="30"/>
        <end position="50"/>
    </location>
</feature>
<dbReference type="EMBL" id="VLLB01000001">
    <property type="protein sequence ID" value="TWI69880.1"/>
    <property type="molecule type" value="Genomic_DNA"/>
</dbReference>
<evidence type="ECO:0000313" key="3">
    <source>
        <dbReference type="Proteomes" id="UP000318431"/>
    </source>
</evidence>
<dbReference type="SUPFAM" id="SSF48452">
    <property type="entry name" value="TPR-like"/>
    <property type="match status" value="1"/>
</dbReference>
<gene>
    <name evidence="2" type="ORF">IP91_00954</name>
</gene>
<proteinExistence type="predicted"/>
<comment type="caution">
    <text evidence="2">The sequence shown here is derived from an EMBL/GenBank/DDBJ whole genome shotgun (WGS) entry which is preliminary data.</text>
</comment>
<evidence type="ECO:0000256" key="1">
    <source>
        <dbReference type="SAM" id="Phobius"/>
    </source>
</evidence>
<keyword evidence="1" id="KW-1133">Transmembrane helix</keyword>
<keyword evidence="1" id="KW-0472">Membrane</keyword>
<dbReference type="InterPro" id="IPR011990">
    <property type="entry name" value="TPR-like_helical_dom_sf"/>
</dbReference>
<dbReference type="AlphaFoldDB" id="A0A562RN74"/>
<name>A0A562RN74_9BURK</name>
<dbReference type="InterPro" id="IPR014562">
    <property type="entry name" value="UCP030959_TPR_rpt-cont"/>
</dbReference>
<dbReference type="PIRSF" id="PIRSF030959">
    <property type="entry name" value="UCP030959"/>
    <property type="match status" value="1"/>
</dbReference>
<keyword evidence="1" id="KW-0812">Transmembrane</keyword>
<sequence>MSFLGIGLHVLVAIFFAVHAIRSRQQMYWLMILFMFPLLGSVVYFFGIYLPSSRIEQGARKAVAGAVKVLDPTRELREAHDAYAFTPTAQNQMRLAAAQLDAGNAEAAATTYEACLEGPFANDPDIRLGAASASLLSGRHAQALAHLERLRRTHPAFRPEQTGVLTARALAAAGRGDEARAEFEATLERFGSFETRAEFAIWAADAREFQLAHRLQNELQATMDRWNRHTHTMNLPLIRRLESAFAAVPRQS</sequence>
<evidence type="ECO:0000313" key="2">
    <source>
        <dbReference type="EMBL" id="TWI69880.1"/>
    </source>
</evidence>
<reference evidence="2 3" key="1">
    <citation type="journal article" date="2015" name="Stand. Genomic Sci.">
        <title>Genomic Encyclopedia of Bacterial and Archaeal Type Strains, Phase III: the genomes of soil and plant-associated and newly described type strains.</title>
        <authorList>
            <person name="Whitman W.B."/>
            <person name="Woyke T."/>
            <person name="Klenk H.P."/>
            <person name="Zhou Y."/>
            <person name="Lilburn T.G."/>
            <person name="Beck B.J."/>
            <person name="De Vos P."/>
            <person name="Vandamme P."/>
            <person name="Eisen J.A."/>
            <person name="Garrity G."/>
            <person name="Hugenholtz P."/>
            <person name="Kyrpides N.C."/>
        </authorList>
    </citation>
    <scope>NUCLEOTIDE SEQUENCE [LARGE SCALE GENOMIC DNA]</scope>
    <source>
        <strain evidence="2 3">CGMCC 1.10822</strain>
    </source>
</reference>
<accession>A0A562RN74</accession>
<dbReference type="RefSeq" id="WP_145647599.1">
    <property type="nucleotide sequence ID" value="NZ_VLLB01000001.1"/>
</dbReference>
<dbReference type="Gene3D" id="1.25.40.10">
    <property type="entry name" value="Tetratricopeptide repeat domain"/>
    <property type="match status" value="1"/>
</dbReference>
<dbReference type="OrthoDB" id="7559170at2"/>